<dbReference type="Proteomes" id="UP000646365">
    <property type="component" value="Unassembled WGS sequence"/>
</dbReference>
<protein>
    <submittedName>
        <fullName evidence="2">Uncharacterized protein</fullName>
    </submittedName>
</protein>
<sequence>MTRALTEEEKSARRDQKQRDLDELAGRGVHAKDRKNARRAVARLAKKDAADAGARTS</sequence>
<reference evidence="2" key="1">
    <citation type="journal article" date="2014" name="Int. J. Syst. Evol. Microbiol.">
        <title>Complete genome sequence of Corynebacterium casei LMG S-19264T (=DSM 44701T), isolated from a smear-ripened cheese.</title>
        <authorList>
            <consortium name="US DOE Joint Genome Institute (JGI-PGF)"/>
            <person name="Walter F."/>
            <person name="Albersmeier A."/>
            <person name="Kalinowski J."/>
            <person name="Ruckert C."/>
        </authorList>
    </citation>
    <scope>NUCLEOTIDE SEQUENCE</scope>
    <source>
        <strain evidence="2">CGMCC 1.15725</strain>
    </source>
</reference>
<evidence type="ECO:0000313" key="2">
    <source>
        <dbReference type="EMBL" id="GGF19154.1"/>
    </source>
</evidence>
<reference evidence="2" key="2">
    <citation type="submission" date="2020-09" db="EMBL/GenBank/DDBJ databases">
        <authorList>
            <person name="Sun Q."/>
            <person name="Zhou Y."/>
        </authorList>
    </citation>
    <scope>NUCLEOTIDE SEQUENCE</scope>
    <source>
        <strain evidence="2">CGMCC 1.15725</strain>
    </source>
</reference>
<dbReference type="EMBL" id="BMJQ01000006">
    <property type="protein sequence ID" value="GGF19154.1"/>
    <property type="molecule type" value="Genomic_DNA"/>
</dbReference>
<feature type="compositionally biased region" description="Basic residues" evidence="1">
    <location>
        <begin position="32"/>
        <end position="41"/>
    </location>
</feature>
<feature type="region of interest" description="Disordered" evidence="1">
    <location>
        <begin position="1"/>
        <end position="57"/>
    </location>
</feature>
<comment type="caution">
    <text evidence="2">The sequence shown here is derived from an EMBL/GenBank/DDBJ whole genome shotgun (WGS) entry which is preliminary data.</text>
</comment>
<feature type="compositionally biased region" description="Basic and acidic residues" evidence="1">
    <location>
        <begin position="1"/>
        <end position="25"/>
    </location>
</feature>
<dbReference type="RefSeq" id="WP_189046382.1">
    <property type="nucleotide sequence ID" value="NZ_BMJQ01000006.1"/>
</dbReference>
<organism evidence="2 3">
    <name type="scientific">Aliidongia dinghuensis</name>
    <dbReference type="NCBI Taxonomy" id="1867774"/>
    <lineage>
        <taxon>Bacteria</taxon>
        <taxon>Pseudomonadati</taxon>
        <taxon>Pseudomonadota</taxon>
        <taxon>Alphaproteobacteria</taxon>
        <taxon>Rhodospirillales</taxon>
        <taxon>Dongiaceae</taxon>
        <taxon>Aliidongia</taxon>
    </lineage>
</organism>
<gene>
    <name evidence="2" type="ORF">GCM10011611_26310</name>
</gene>
<accession>A0A8J2YUU7</accession>
<evidence type="ECO:0000313" key="3">
    <source>
        <dbReference type="Proteomes" id="UP000646365"/>
    </source>
</evidence>
<name>A0A8J2YUU7_9PROT</name>
<proteinExistence type="predicted"/>
<dbReference type="AlphaFoldDB" id="A0A8J2YUU7"/>
<keyword evidence="3" id="KW-1185">Reference proteome</keyword>
<evidence type="ECO:0000256" key="1">
    <source>
        <dbReference type="SAM" id="MobiDB-lite"/>
    </source>
</evidence>